<dbReference type="InterPro" id="IPR013766">
    <property type="entry name" value="Thioredoxin_domain"/>
</dbReference>
<dbReference type="InterPro" id="IPR036249">
    <property type="entry name" value="Thioredoxin-like_sf"/>
</dbReference>
<organism evidence="2">
    <name type="scientific">viral metagenome</name>
    <dbReference type="NCBI Taxonomy" id="1070528"/>
    <lineage>
        <taxon>unclassified sequences</taxon>
        <taxon>metagenomes</taxon>
        <taxon>organismal metagenomes</taxon>
    </lineage>
</organism>
<evidence type="ECO:0000313" key="2">
    <source>
        <dbReference type="EMBL" id="QHU02641.1"/>
    </source>
</evidence>
<dbReference type="EMBL" id="MN740361">
    <property type="protein sequence ID" value="QHU02641.1"/>
    <property type="molecule type" value="Genomic_DNA"/>
</dbReference>
<dbReference type="SUPFAM" id="SSF52833">
    <property type="entry name" value="Thioredoxin-like"/>
    <property type="match status" value="1"/>
</dbReference>
<sequence>MLFDRHTFIEYIRNNKNTVYVRFTASWCNPCQVIKPTIDKWFKHFEENPDYTCITIDIDENIDLFAMLKTRKMVTGIPTILCYNSECDSFVPNDSVSGTHISEINNFFESN</sequence>
<evidence type="ECO:0000259" key="1">
    <source>
        <dbReference type="Pfam" id="PF00085"/>
    </source>
</evidence>
<dbReference type="GO" id="GO:0015035">
    <property type="term" value="F:protein-disulfide reductase activity"/>
    <property type="evidence" value="ECO:0007669"/>
    <property type="project" value="TreeGrafter"/>
</dbReference>
<dbReference type="GO" id="GO:0005737">
    <property type="term" value="C:cytoplasm"/>
    <property type="evidence" value="ECO:0007669"/>
    <property type="project" value="TreeGrafter"/>
</dbReference>
<dbReference type="Pfam" id="PF00085">
    <property type="entry name" value="Thioredoxin"/>
    <property type="match status" value="1"/>
</dbReference>
<proteinExistence type="predicted"/>
<reference evidence="2" key="1">
    <citation type="journal article" date="2020" name="Nature">
        <title>Giant virus diversity and host interactions through global metagenomics.</title>
        <authorList>
            <person name="Schulz F."/>
            <person name="Roux S."/>
            <person name="Paez-Espino D."/>
            <person name="Jungbluth S."/>
            <person name="Walsh D.A."/>
            <person name="Denef V.J."/>
            <person name="McMahon K.D."/>
            <person name="Konstantinidis K.T."/>
            <person name="Eloe-Fadrosh E.A."/>
            <person name="Kyrpides N.C."/>
            <person name="Woyke T."/>
        </authorList>
    </citation>
    <scope>NUCLEOTIDE SEQUENCE</scope>
    <source>
        <strain evidence="2">GVMAG-M-3300025880-76</strain>
    </source>
</reference>
<dbReference type="AlphaFoldDB" id="A0A6C0JCN3"/>
<dbReference type="PANTHER" id="PTHR45663">
    <property type="entry name" value="GEO12009P1"/>
    <property type="match status" value="1"/>
</dbReference>
<dbReference type="CDD" id="cd02947">
    <property type="entry name" value="TRX_family"/>
    <property type="match status" value="1"/>
</dbReference>
<protein>
    <recommendedName>
        <fullName evidence="1">Thioredoxin domain-containing protein</fullName>
    </recommendedName>
</protein>
<dbReference type="Gene3D" id="3.40.30.10">
    <property type="entry name" value="Glutaredoxin"/>
    <property type="match status" value="1"/>
</dbReference>
<accession>A0A6C0JCN3</accession>
<dbReference type="PANTHER" id="PTHR45663:SF11">
    <property type="entry name" value="GEO12009P1"/>
    <property type="match status" value="1"/>
</dbReference>
<name>A0A6C0JCN3_9ZZZZ</name>
<feature type="domain" description="Thioredoxin" evidence="1">
    <location>
        <begin position="5"/>
        <end position="87"/>
    </location>
</feature>